<dbReference type="InterPro" id="IPR025645">
    <property type="entry name" value="DUF4349"/>
</dbReference>
<name>A0ABX2A3Y7_9MICO</name>
<evidence type="ECO:0000313" key="6">
    <source>
        <dbReference type="EMBL" id="NOV96605.1"/>
    </source>
</evidence>
<feature type="coiled-coil region" evidence="1">
    <location>
        <begin position="189"/>
        <end position="216"/>
    </location>
</feature>
<sequence>MPIHPLTRRASTAVVAAVLALGLAACSGSGADDSDAGYADTTAEESAGEAAAVADATAAAEDGGSSSSVVDREVVVTGHVRLVSEEPTATAAELVRLVEQAGGHVEERHESPGDGDSPGSASLTVRVPADRTSSAVEAIRDLGTVQDMDVSSTDVTSQGQDLDARISALTTSTDRLTELLAAAGSTADLLEVERELSQRQAELDSLSAQRDALSDQVAMSTLHVQIEAPATQISAPRGGFTGGLSTGWNALVATVETVVLVVGFLLPWLALAVVGYVAYRLVRRRKRASTAPGTDDTAAVTEPTPGP</sequence>
<feature type="region of interest" description="Disordered" evidence="2">
    <location>
        <begin position="103"/>
        <end position="132"/>
    </location>
</feature>
<feature type="signal peptide" evidence="4">
    <location>
        <begin position="1"/>
        <end position="31"/>
    </location>
</feature>
<reference evidence="6 7" key="1">
    <citation type="submission" date="2020-05" db="EMBL/GenBank/DDBJ databases">
        <title>Genomic Encyclopedia of Type Strains, Phase III (KMG-III): the genomes of soil and plant-associated and newly described type strains.</title>
        <authorList>
            <person name="Whitman W."/>
        </authorList>
    </citation>
    <scope>NUCLEOTIDE SEQUENCE [LARGE SCALE GENOMIC DNA]</scope>
    <source>
        <strain evidence="6 7">KCTC 19046</strain>
    </source>
</reference>
<keyword evidence="1" id="KW-0175">Coiled coil</keyword>
<evidence type="ECO:0000313" key="7">
    <source>
        <dbReference type="Proteomes" id="UP000757540"/>
    </source>
</evidence>
<feature type="domain" description="DUF4349" evidence="5">
    <location>
        <begin position="72"/>
        <end position="280"/>
    </location>
</feature>
<feature type="chain" id="PRO_5046168315" evidence="4">
    <location>
        <begin position="32"/>
        <end position="307"/>
    </location>
</feature>
<dbReference type="EMBL" id="JABEZU010000001">
    <property type="protein sequence ID" value="NOV96605.1"/>
    <property type="molecule type" value="Genomic_DNA"/>
</dbReference>
<evidence type="ECO:0000256" key="3">
    <source>
        <dbReference type="SAM" id="Phobius"/>
    </source>
</evidence>
<gene>
    <name evidence="6" type="ORF">HDG69_001158</name>
</gene>
<proteinExistence type="predicted"/>
<comment type="caution">
    <text evidence="6">The sequence shown here is derived from an EMBL/GenBank/DDBJ whole genome shotgun (WGS) entry which is preliminary data.</text>
</comment>
<evidence type="ECO:0000256" key="2">
    <source>
        <dbReference type="SAM" id="MobiDB-lite"/>
    </source>
</evidence>
<dbReference type="RefSeq" id="WP_171782762.1">
    <property type="nucleotide sequence ID" value="NZ_BAAAML010000002.1"/>
</dbReference>
<feature type="transmembrane region" description="Helical" evidence="3">
    <location>
        <begin position="258"/>
        <end position="279"/>
    </location>
</feature>
<keyword evidence="3" id="KW-1133">Transmembrane helix</keyword>
<keyword evidence="4" id="KW-0732">Signal</keyword>
<keyword evidence="3" id="KW-0812">Transmembrane</keyword>
<keyword evidence="3" id="KW-0472">Membrane</keyword>
<keyword evidence="7" id="KW-1185">Reference proteome</keyword>
<dbReference type="Proteomes" id="UP000757540">
    <property type="component" value="Unassembled WGS sequence"/>
</dbReference>
<evidence type="ECO:0000256" key="1">
    <source>
        <dbReference type="SAM" id="Coils"/>
    </source>
</evidence>
<dbReference type="Pfam" id="PF14257">
    <property type="entry name" value="DUF4349"/>
    <property type="match status" value="1"/>
</dbReference>
<evidence type="ECO:0000256" key="4">
    <source>
        <dbReference type="SAM" id="SignalP"/>
    </source>
</evidence>
<accession>A0ABX2A3Y7</accession>
<protein>
    <submittedName>
        <fullName evidence="6">Glycine cleavage system regulatory protein</fullName>
    </submittedName>
</protein>
<organism evidence="6 7">
    <name type="scientific">Isoptericola halotolerans</name>
    <dbReference type="NCBI Taxonomy" id="300560"/>
    <lineage>
        <taxon>Bacteria</taxon>
        <taxon>Bacillati</taxon>
        <taxon>Actinomycetota</taxon>
        <taxon>Actinomycetes</taxon>
        <taxon>Micrococcales</taxon>
        <taxon>Promicromonosporaceae</taxon>
        <taxon>Isoptericola</taxon>
    </lineage>
</organism>
<evidence type="ECO:0000259" key="5">
    <source>
        <dbReference type="Pfam" id="PF14257"/>
    </source>
</evidence>